<evidence type="ECO:0008006" key="4">
    <source>
        <dbReference type="Google" id="ProtNLM"/>
    </source>
</evidence>
<feature type="region of interest" description="Disordered" evidence="1">
    <location>
        <begin position="380"/>
        <end position="404"/>
    </location>
</feature>
<protein>
    <recommendedName>
        <fullName evidence="4">CRISPR-associated protein Csx17</fullName>
    </recommendedName>
</protein>
<sequence>MNPLPATGYLPLRYVLTDTLAVRTSLDPLRIDSEHSIGGRAQRGMLAAALRRAGRERELLDWVARGDRIRFAPAYPRLEPGADPGLPADSAPARALVAYPAPAHLYTPGKNGDTTVDVFAGTDPATPYRAVRGHVTLDRSLRAAVRTTAEQYLGRSRTGDRSQGVPFFATTVDPGQVFEARWQLLAADSGSLRVLAERVAEVLDEADGTLTLGSGGTRAHGGVGVAPADPHRLLSPDRVAHPHTRHWPPGAPLDLLLLSPALLVGEEGQSSPRALVPAVLDLLARRLPGSGARVLAHHVEAGLLGAYHRGYRGPMAQRWAAVPGAVVRLRLDGGLTADQARDLEAHPLGERVVDGHGQFTLLPVPPGGPRPLAPTAVPLAAAPSAGRPPARVPPPPAPAGAAPAVPAAPATPVTPVVSEAPATPAVPVVPAVPAAPVTPAVPASPVTPAVPEAPAALAVPLAPAAPAAPAVPGGEGGLEELYDELLWNAASRPVRDHARSLARDSARGLAPLTPSLLGRLREVVGHPHRTPEDALTALGRTVSGRARGRADRAGTHKALHDRAVRALAGARLSRPGRPGPVSVQSWLGALADGGAAVAWWRDNRPEPPDSPAYSRALAAVDLSLTDGLPPRDHPSGLSSRARVWERRAAPRLALLLASSWLSEAGRVLRAAQEGRHEPGGGG</sequence>
<accession>A0ABU7KLB1</accession>
<evidence type="ECO:0000313" key="3">
    <source>
        <dbReference type="Proteomes" id="UP001348641"/>
    </source>
</evidence>
<comment type="caution">
    <text evidence="2">The sequence shown here is derived from an EMBL/GenBank/DDBJ whole genome shotgun (WGS) entry which is preliminary data.</text>
</comment>
<dbReference type="RefSeq" id="WP_330157167.1">
    <property type="nucleotide sequence ID" value="NZ_BAAAJA010000043.1"/>
</dbReference>
<dbReference type="EMBL" id="JAUUCC010000009">
    <property type="protein sequence ID" value="MEE2049912.1"/>
    <property type="molecule type" value="Genomic_DNA"/>
</dbReference>
<dbReference type="Proteomes" id="UP001348641">
    <property type="component" value="Unassembled WGS sequence"/>
</dbReference>
<evidence type="ECO:0000256" key="1">
    <source>
        <dbReference type="SAM" id="MobiDB-lite"/>
    </source>
</evidence>
<gene>
    <name evidence="2" type="ORF">Q8A49_05320</name>
</gene>
<evidence type="ECO:0000313" key="2">
    <source>
        <dbReference type="EMBL" id="MEE2049912.1"/>
    </source>
</evidence>
<feature type="compositionally biased region" description="Low complexity" evidence="1">
    <location>
        <begin position="380"/>
        <end position="389"/>
    </location>
</feature>
<reference evidence="2 3" key="1">
    <citation type="submission" date="2023-07" db="EMBL/GenBank/DDBJ databases">
        <authorList>
            <person name="Girao M."/>
            <person name="Carvalho M.F."/>
        </authorList>
    </citation>
    <scope>NUCLEOTIDE SEQUENCE [LARGE SCALE GENOMIC DNA]</scope>
    <source>
        <strain evidence="2 3">66/93</strain>
    </source>
</reference>
<name>A0ABU7KLB1_9ACTN</name>
<organism evidence="2 3">
    <name type="scientific">Nocardiopsis tropica</name>
    <dbReference type="NCBI Taxonomy" id="109330"/>
    <lineage>
        <taxon>Bacteria</taxon>
        <taxon>Bacillati</taxon>
        <taxon>Actinomycetota</taxon>
        <taxon>Actinomycetes</taxon>
        <taxon>Streptosporangiales</taxon>
        <taxon>Nocardiopsidaceae</taxon>
        <taxon>Nocardiopsis</taxon>
    </lineage>
</organism>
<proteinExistence type="predicted"/>